<reference evidence="1 2" key="1">
    <citation type="submission" date="2021-06" db="EMBL/GenBank/DDBJ databases">
        <authorList>
            <person name="Palmer J.M."/>
        </authorList>
    </citation>
    <scope>NUCLEOTIDE SEQUENCE [LARGE SCALE GENOMIC DNA]</scope>
    <source>
        <strain evidence="1 2">XR_2019</strain>
        <tissue evidence="1">Muscle</tissue>
    </source>
</reference>
<dbReference type="Proteomes" id="UP001444071">
    <property type="component" value="Unassembled WGS sequence"/>
</dbReference>
<organism evidence="1 2">
    <name type="scientific">Xenotaenia resolanae</name>
    <dbReference type="NCBI Taxonomy" id="208358"/>
    <lineage>
        <taxon>Eukaryota</taxon>
        <taxon>Metazoa</taxon>
        <taxon>Chordata</taxon>
        <taxon>Craniata</taxon>
        <taxon>Vertebrata</taxon>
        <taxon>Euteleostomi</taxon>
        <taxon>Actinopterygii</taxon>
        <taxon>Neopterygii</taxon>
        <taxon>Teleostei</taxon>
        <taxon>Neoteleostei</taxon>
        <taxon>Acanthomorphata</taxon>
        <taxon>Ovalentaria</taxon>
        <taxon>Atherinomorphae</taxon>
        <taxon>Cyprinodontiformes</taxon>
        <taxon>Goodeidae</taxon>
        <taxon>Xenotaenia</taxon>
    </lineage>
</organism>
<evidence type="ECO:0000313" key="2">
    <source>
        <dbReference type="Proteomes" id="UP001444071"/>
    </source>
</evidence>
<accession>A0ABV0WDT4</accession>
<dbReference type="EMBL" id="JAHRIM010041631">
    <property type="protein sequence ID" value="MEQ2267239.1"/>
    <property type="molecule type" value="Genomic_DNA"/>
</dbReference>
<comment type="caution">
    <text evidence="1">The sequence shown here is derived from an EMBL/GenBank/DDBJ whole genome shotgun (WGS) entry which is preliminary data.</text>
</comment>
<protein>
    <submittedName>
        <fullName evidence="1">Uncharacterized protein</fullName>
    </submittedName>
</protein>
<keyword evidence="2" id="KW-1185">Reference proteome</keyword>
<proteinExistence type="predicted"/>
<evidence type="ECO:0000313" key="1">
    <source>
        <dbReference type="EMBL" id="MEQ2267239.1"/>
    </source>
</evidence>
<gene>
    <name evidence="1" type="ORF">XENORESO_003432</name>
</gene>
<name>A0ABV0WDT4_9TELE</name>
<sequence>MHRQRDGEVSWKTDDDVQSQQLHKSVCTALQLTESAWHYSSPLSVSPTHSNLISLISRHNSGLAQSTCCPPKLPEGSSMMQQIKPNLPPKPTTWGVYAKNYESKGNYFFTST</sequence>